<protein>
    <submittedName>
        <fullName evidence="2">Uncharacterized protein</fullName>
    </submittedName>
</protein>
<feature type="region of interest" description="Disordered" evidence="1">
    <location>
        <begin position="1"/>
        <end position="47"/>
    </location>
</feature>
<name>A0AAD6XCA2_9AGAR</name>
<organism evidence="2 3">
    <name type="scientific">Mycena alexandri</name>
    <dbReference type="NCBI Taxonomy" id="1745969"/>
    <lineage>
        <taxon>Eukaryota</taxon>
        <taxon>Fungi</taxon>
        <taxon>Dikarya</taxon>
        <taxon>Basidiomycota</taxon>
        <taxon>Agaricomycotina</taxon>
        <taxon>Agaricomycetes</taxon>
        <taxon>Agaricomycetidae</taxon>
        <taxon>Agaricales</taxon>
        <taxon>Marasmiineae</taxon>
        <taxon>Mycenaceae</taxon>
        <taxon>Mycena</taxon>
    </lineage>
</organism>
<comment type="caution">
    <text evidence="2">The sequence shown here is derived from an EMBL/GenBank/DDBJ whole genome shotgun (WGS) entry which is preliminary data.</text>
</comment>
<accession>A0AAD6XCA2</accession>
<feature type="compositionally biased region" description="Gly residues" evidence="1">
    <location>
        <begin position="35"/>
        <end position="47"/>
    </location>
</feature>
<evidence type="ECO:0000256" key="1">
    <source>
        <dbReference type="SAM" id="MobiDB-lite"/>
    </source>
</evidence>
<reference evidence="2" key="1">
    <citation type="submission" date="2023-03" db="EMBL/GenBank/DDBJ databases">
        <title>Massive genome expansion in bonnet fungi (Mycena s.s.) driven by repeated elements and novel gene families across ecological guilds.</title>
        <authorList>
            <consortium name="Lawrence Berkeley National Laboratory"/>
            <person name="Harder C.B."/>
            <person name="Miyauchi S."/>
            <person name="Viragh M."/>
            <person name="Kuo A."/>
            <person name="Thoen E."/>
            <person name="Andreopoulos B."/>
            <person name="Lu D."/>
            <person name="Skrede I."/>
            <person name="Drula E."/>
            <person name="Henrissat B."/>
            <person name="Morin E."/>
            <person name="Kohler A."/>
            <person name="Barry K."/>
            <person name="LaButti K."/>
            <person name="Morin E."/>
            <person name="Salamov A."/>
            <person name="Lipzen A."/>
            <person name="Mereny Z."/>
            <person name="Hegedus B."/>
            <person name="Baldrian P."/>
            <person name="Stursova M."/>
            <person name="Weitz H."/>
            <person name="Taylor A."/>
            <person name="Grigoriev I.V."/>
            <person name="Nagy L.G."/>
            <person name="Martin F."/>
            <person name="Kauserud H."/>
        </authorList>
    </citation>
    <scope>NUCLEOTIDE SEQUENCE</scope>
    <source>
        <strain evidence="2">CBHHK200</strain>
    </source>
</reference>
<evidence type="ECO:0000313" key="3">
    <source>
        <dbReference type="Proteomes" id="UP001218188"/>
    </source>
</evidence>
<gene>
    <name evidence="2" type="ORF">C8F04DRAFT_1254468</name>
</gene>
<proteinExistence type="predicted"/>
<dbReference type="Proteomes" id="UP001218188">
    <property type="component" value="Unassembled WGS sequence"/>
</dbReference>
<sequence>MTPPPRSQEGDHSGSGSLNTPPGASRGPTLTYGGYAHGGLGGSSKNQGGDGGLGRAAILPVGDVELLWKLSPFANITAEGGNGGGGGNGTKTGERWSRWCAKASPTSLACLSDSIRNDLEAGGWLWASTLAGVDKNTLEDNHFKAGTIDELQRALQEFVDSELRKA</sequence>
<dbReference type="AlphaFoldDB" id="A0AAD6XCA2"/>
<dbReference type="EMBL" id="JARJCM010000024">
    <property type="protein sequence ID" value="KAJ7040014.1"/>
    <property type="molecule type" value="Genomic_DNA"/>
</dbReference>
<keyword evidence="3" id="KW-1185">Reference proteome</keyword>
<evidence type="ECO:0000313" key="2">
    <source>
        <dbReference type="EMBL" id="KAJ7040014.1"/>
    </source>
</evidence>